<dbReference type="EMBL" id="JBBXJM010000007">
    <property type="protein sequence ID" value="KAL1405145.1"/>
    <property type="molecule type" value="Genomic_DNA"/>
</dbReference>
<evidence type="ECO:0000313" key="2">
    <source>
        <dbReference type="EMBL" id="KAL1405145.1"/>
    </source>
</evidence>
<protein>
    <submittedName>
        <fullName evidence="2">Uncharacterized protein</fullName>
    </submittedName>
</protein>
<feature type="compositionally biased region" description="Low complexity" evidence="1">
    <location>
        <begin position="44"/>
        <end position="64"/>
    </location>
</feature>
<dbReference type="RefSeq" id="XP_069205089.1">
    <property type="nucleotide sequence ID" value="XM_069357152.1"/>
</dbReference>
<gene>
    <name evidence="2" type="ORF">Q8F55_008770</name>
</gene>
<reference evidence="2 3" key="1">
    <citation type="submission" date="2023-08" db="EMBL/GenBank/DDBJ databases">
        <title>Annotated Genome Sequence of Vanrija albida AlHP1.</title>
        <authorList>
            <person name="Herzog R."/>
        </authorList>
    </citation>
    <scope>NUCLEOTIDE SEQUENCE [LARGE SCALE GENOMIC DNA]</scope>
    <source>
        <strain evidence="2 3">AlHP1</strain>
    </source>
</reference>
<comment type="caution">
    <text evidence="2">The sequence shown here is derived from an EMBL/GenBank/DDBJ whole genome shotgun (WGS) entry which is preliminary data.</text>
</comment>
<feature type="compositionally biased region" description="Basic and acidic residues" evidence="1">
    <location>
        <begin position="80"/>
        <end position="95"/>
    </location>
</feature>
<name>A0ABR3PRQ8_9TREE</name>
<proteinExistence type="predicted"/>
<evidence type="ECO:0000256" key="1">
    <source>
        <dbReference type="SAM" id="MobiDB-lite"/>
    </source>
</evidence>
<organism evidence="2 3">
    <name type="scientific">Vanrija albida</name>
    <dbReference type="NCBI Taxonomy" id="181172"/>
    <lineage>
        <taxon>Eukaryota</taxon>
        <taxon>Fungi</taxon>
        <taxon>Dikarya</taxon>
        <taxon>Basidiomycota</taxon>
        <taxon>Agaricomycotina</taxon>
        <taxon>Tremellomycetes</taxon>
        <taxon>Trichosporonales</taxon>
        <taxon>Trichosporonaceae</taxon>
        <taxon>Vanrija</taxon>
    </lineage>
</organism>
<evidence type="ECO:0000313" key="3">
    <source>
        <dbReference type="Proteomes" id="UP001565368"/>
    </source>
</evidence>
<accession>A0ABR3PRQ8</accession>
<feature type="region of interest" description="Disordered" evidence="1">
    <location>
        <begin position="1"/>
        <end position="102"/>
    </location>
</feature>
<dbReference type="Proteomes" id="UP001565368">
    <property type="component" value="Unassembled WGS sequence"/>
</dbReference>
<sequence length="162" mass="17118">MSGNPTTYSSLKDLKHGHGHAADQSTGRKWWGGKKSSAPPTPVAEPESYAPSSSSSIPGPAAKSRYIPPSQRAAGAPMFERVEPTRAEREAEAKRQQSWGEWANENAQWASESVSETYSNTFNAQNRDKVLGGIGTGAAKVAGGAVKYTAKGIWAVGKAATK</sequence>
<dbReference type="GeneID" id="95989813"/>
<keyword evidence="3" id="KW-1185">Reference proteome</keyword>
<feature type="compositionally biased region" description="Polar residues" evidence="1">
    <location>
        <begin position="1"/>
        <end position="10"/>
    </location>
</feature>